<sequence length="66" mass="7733">MKWKKDNKLPNTKNVRKKNGDQTYYRCQMDPTGPTALVILFVMTIFHSITNFNIINNFNINSINLN</sequence>
<name>A0A182JVF7_9DIPT</name>
<dbReference type="EnsemblMetazoa" id="ACHR002489-RA">
    <property type="protein sequence ID" value="ACHR002489-PA"/>
    <property type="gene ID" value="ACHR002489"/>
</dbReference>
<dbReference type="VEuPathDB" id="VectorBase:ACHR002489"/>
<accession>A0A182JVF7</accession>
<evidence type="ECO:0000313" key="3">
    <source>
        <dbReference type="EnsemblMetazoa" id="ACHR002489-PA"/>
    </source>
</evidence>
<keyword evidence="2" id="KW-0472">Membrane</keyword>
<evidence type="ECO:0000256" key="2">
    <source>
        <dbReference type="SAM" id="Phobius"/>
    </source>
</evidence>
<keyword evidence="4" id="KW-1185">Reference proteome</keyword>
<dbReference type="AlphaFoldDB" id="A0A182JVF7"/>
<evidence type="ECO:0000256" key="1">
    <source>
        <dbReference type="SAM" id="MobiDB-lite"/>
    </source>
</evidence>
<organism evidence="3 4">
    <name type="scientific">Anopheles christyi</name>
    <dbReference type="NCBI Taxonomy" id="43041"/>
    <lineage>
        <taxon>Eukaryota</taxon>
        <taxon>Metazoa</taxon>
        <taxon>Ecdysozoa</taxon>
        <taxon>Arthropoda</taxon>
        <taxon>Hexapoda</taxon>
        <taxon>Insecta</taxon>
        <taxon>Pterygota</taxon>
        <taxon>Neoptera</taxon>
        <taxon>Endopterygota</taxon>
        <taxon>Diptera</taxon>
        <taxon>Nematocera</taxon>
        <taxon>Culicoidea</taxon>
        <taxon>Culicidae</taxon>
        <taxon>Anophelinae</taxon>
        <taxon>Anopheles</taxon>
    </lineage>
</organism>
<proteinExistence type="predicted"/>
<protein>
    <submittedName>
        <fullName evidence="3">Uncharacterized protein</fullName>
    </submittedName>
</protein>
<dbReference type="Proteomes" id="UP000075881">
    <property type="component" value="Unassembled WGS sequence"/>
</dbReference>
<feature type="region of interest" description="Disordered" evidence="1">
    <location>
        <begin position="1"/>
        <end position="21"/>
    </location>
</feature>
<evidence type="ECO:0000313" key="4">
    <source>
        <dbReference type="Proteomes" id="UP000075881"/>
    </source>
</evidence>
<reference evidence="4" key="1">
    <citation type="submission" date="2013-03" db="EMBL/GenBank/DDBJ databases">
        <title>The Genome Sequence of Anopheles christyi ACHKN1017.</title>
        <authorList>
            <consortium name="The Broad Institute Genomics Platform"/>
            <person name="Neafsey D.E."/>
            <person name="Besansky N."/>
            <person name="Walker B."/>
            <person name="Young S.K."/>
            <person name="Zeng Q."/>
            <person name="Gargeya S."/>
            <person name="Fitzgerald M."/>
            <person name="Haas B."/>
            <person name="Abouelleil A."/>
            <person name="Allen A.W."/>
            <person name="Alvarado L."/>
            <person name="Arachchi H.M."/>
            <person name="Berlin A.M."/>
            <person name="Chapman S.B."/>
            <person name="Gainer-Dewar J."/>
            <person name="Goldberg J."/>
            <person name="Griggs A."/>
            <person name="Gujja S."/>
            <person name="Hansen M."/>
            <person name="Howarth C."/>
            <person name="Imamovic A."/>
            <person name="Ireland A."/>
            <person name="Larimer J."/>
            <person name="McCowan C."/>
            <person name="Murphy C."/>
            <person name="Pearson M."/>
            <person name="Poon T.W."/>
            <person name="Priest M."/>
            <person name="Roberts A."/>
            <person name="Saif S."/>
            <person name="Shea T."/>
            <person name="Sisk P."/>
            <person name="Sykes S."/>
            <person name="Wortman J."/>
            <person name="Nusbaum C."/>
            <person name="Birren B."/>
        </authorList>
    </citation>
    <scope>NUCLEOTIDE SEQUENCE [LARGE SCALE GENOMIC DNA]</scope>
    <source>
        <strain evidence="4">ACHKN1017</strain>
    </source>
</reference>
<feature type="transmembrane region" description="Helical" evidence="2">
    <location>
        <begin position="36"/>
        <end position="55"/>
    </location>
</feature>
<keyword evidence="2" id="KW-1133">Transmembrane helix</keyword>
<reference evidence="3" key="2">
    <citation type="submission" date="2020-05" db="UniProtKB">
        <authorList>
            <consortium name="EnsemblMetazoa"/>
        </authorList>
    </citation>
    <scope>IDENTIFICATION</scope>
    <source>
        <strain evidence="3">ACHKN1017</strain>
    </source>
</reference>
<keyword evidence="2" id="KW-0812">Transmembrane</keyword>